<keyword evidence="2" id="KW-1185">Reference proteome</keyword>
<dbReference type="Proteomes" id="UP000046392">
    <property type="component" value="Unplaced"/>
</dbReference>
<dbReference type="AlphaFoldDB" id="A0A0N5C3C0"/>
<protein>
    <submittedName>
        <fullName evidence="3">IgGFc_binding domain-containing protein</fullName>
    </submittedName>
</protein>
<dbReference type="STRING" id="174720.A0A0N5C3C0"/>
<accession>A0A0N5C3C0</accession>
<evidence type="ECO:0000256" key="1">
    <source>
        <dbReference type="SAM" id="SignalP"/>
    </source>
</evidence>
<organism evidence="2 3">
    <name type="scientific">Strongyloides papillosus</name>
    <name type="common">Intestinal threadworm</name>
    <dbReference type="NCBI Taxonomy" id="174720"/>
    <lineage>
        <taxon>Eukaryota</taxon>
        <taxon>Metazoa</taxon>
        <taxon>Ecdysozoa</taxon>
        <taxon>Nematoda</taxon>
        <taxon>Chromadorea</taxon>
        <taxon>Rhabditida</taxon>
        <taxon>Tylenchina</taxon>
        <taxon>Panagrolaimomorpha</taxon>
        <taxon>Strongyloidoidea</taxon>
        <taxon>Strongyloididae</taxon>
        <taxon>Strongyloides</taxon>
    </lineage>
</organism>
<feature type="chain" id="PRO_5005895499" evidence="1">
    <location>
        <begin position="18"/>
        <end position="548"/>
    </location>
</feature>
<dbReference type="WBParaSite" id="SPAL_0001247400.1">
    <property type="protein sequence ID" value="SPAL_0001247400.1"/>
    <property type="gene ID" value="SPAL_0001247400"/>
</dbReference>
<evidence type="ECO:0000313" key="3">
    <source>
        <dbReference type="WBParaSite" id="SPAL_0001247400.1"/>
    </source>
</evidence>
<evidence type="ECO:0000313" key="2">
    <source>
        <dbReference type="Proteomes" id="UP000046392"/>
    </source>
</evidence>
<sequence>MKVLAQIVFLLPLTLRAIHDTSNTDGTEFVTSFLYRNAPDPENFEFSLYFLPTTNTTTSVTLQYWSIKSSKMVNTTFAAKYKDPNKRVFVYKDVITDGQYYDDNQLINVTDPRFYITSTAPIKVIAGVVNRVTKQGDMYLVPSASFASKKYLFKLPQPRSKKEQVVYLLPLPNRDVNARVIVTDSQDYFLFDKTIKLSGALGGNQSILSIITTGHGPSIYISSDQPIVVIGAVICAELNAFNYQSPTSNNTCDYAAYFPQQIDTRDCASNLTTPDQRVIVGDHTADIIVSPADSTCGSSIPVSLYSNVNPANVSQETLPPKLVKRYENFEYYTSGLAVSSPNVLLSMTRIGTPRATNITTLDGIFVHYVPDITQYYSGETQFITLFDGDYYEVYVENYTIGASLTLNGQNILINDQTSRNLGIFNRTYTVVKITVPKAGLNVFNCSLNYIGYVISKTNGNTNTAYGYLTGFNKSKLQTYLAFNEATTTAITESFTSTTTTTTTTTPAFSGTTTTAGITIYTTTQSASKININLITISLLLISKILFFQ</sequence>
<feature type="signal peptide" evidence="1">
    <location>
        <begin position="1"/>
        <end position="17"/>
    </location>
</feature>
<name>A0A0N5C3C0_STREA</name>
<keyword evidence="1" id="KW-0732">Signal</keyword>
<reference evidence="3" key="1">
    <citation type="submission" date="2017-02" db="UniProtKB">
        <authorList>
            <consortium name="WormBaseParasite"/>
        </authorList>
    </citation>
    <scope>IDENTIFICATION</scope>
</reference>
<proteinExistence type="predicted"/>